<reference evidence="2 3" key="1">
    <citation type="submission" date="2016-02" db="EMBL/GenBank/DDBJ databases">
        <title>Draft Genome for Tepidibacillus decaturensis nov. sp. Strain Z9, an Anaerobic, Moderately Thermophilic and Heterotrophic Bacterium from Deep Subsurface of the Illinois Basin, USA.</title>
        <authorList>
            <person name="Dong Y."/>
            <person name="Chang J.Y."/>
            <person name="Sanford R."/>
            <person name="Fouke B.W."/>
        </authorList>
    </citation>
    <scope>NUCLEOTIDE SEQUENCE [LARGE SCALE GENOMIC DNA]</scope>
    <source>
        <strain evidence="2 3">Z9</strain>
    </source>
</reference>
<dbReference type="CDD" id="cd00279">
    <property type="entry name" value="YlxR"/>
    <property type="match status" value="1"/>
</dbReference>
<dbReference type="InterPro" id="IPR035931">
    <property type="entry name" value="YlxR-like_sf"/>
</dbReference>
<dbReference type="Proteomes" id="UP000070352">
    <property type="component" value="Unassembled WGS sequence"/>
</dbReference>
<dbReference type="PANTHER" id="PTHR34215:SF1">
    <property type="entry name" value="YLXR DOMAIN-CONTAINING PROTEIN"/>
    <property type="match status" value="1"/>
</dbReference>
<dbReference type="EMBL" id="LSKU01000001">
    <property type="protein sequence ID" value="KXG43423.1"/>
    <property type="molecule type" value="Genomic_DNA"/>
</dbReference>
<keyword evidence="3" id="KW-1185">Reference proteome</keyword>
<sequence>MKTRKIPMRKCVACQEMKPKKELIRIVRTPEKEIIVDFTGKKSGRGAYLCRQGECFQIARKKKQLERSLEVKIDDDIYEQLQLEINGRNE</sequence>
<proteinExistence type="predicted"/>
<dbReference type="Pfam" id="PF04296">
    <property type="entry name" value="YlxR"/>
    <property type="match status" value="1"/>
</dbReference>
<dbReference type="STRING" id="1413211.U473_04900"/>
<dbReference type="Gene3D" id="3.30.1230.10">
    <property type="entry name" value="YlxR-like"/>
    <property type="match status" value="1"/>
</dbReference>
<comment type="caution">
    <text evidence="2">The sequence shown here is derived from an EMBL/GenBank/DDBJ whole genome shotgun (WGS) entry which is preliminary data.</text>
</comment>
<dbReference type="OrthoDB" id="9813251at2"/>
<evidence type="ECO:0000313" key="3">
    <source>
        <dbReference type="Proteomes" id="UP000070352"/>
    </source>
</evidence>
<feature type="domain" description="YlxR" evidence="1">
    <location>
        <begin position="9"/>
        <end position="82"/>
    </location>
</feature>
<evidence type="ECO:0000259" key="1">
    <source>
        <dbReference type="Pfam" id="PF04296"/>
    </source>
</evidence>
<evidence type="ECO:0000313" key="2">
    <source>
        <dbReference type="EMBL" id="KXG43423.1"/>
    </source>
</evidence>
<name>A0A135L3I7_9BACI</name>
<dbReference type="InterPro" id="IPR007393">
    <property type="entry name" value="YlxR_dom"/>
</dbReference>
<dbReference type="RefSeq" id="WP_068723913.1">
    <property type="nucleotide sequence ID" value="NZ_LSKU01000001.1"/>
</dbReference>
<organism evidence="2 3">
    <name type="scientific">Tepidibacillus decaturensis</name>
    <dbReference type="NCBI Taxonomy" id="1413211"/>
    <lineage>
        <taxon>Bacteria</taxon>
        <taxon>Bacillati</taxon>
        <taxon>Bacillota</taxon>
        <taxon>Bacilli</taxon>
        <taxon>Bacillales</taxon>
        <taxon>Bacillaceae</taxon>
        <taxon>Tepidibacillus</taxon>
    </lineage>
</organism>
<dbReference type="NCBIfam" id="NF047356">
    <property type="entry name" value="RNA_bind_RnpM"/>
    <property type="match status" value="1"/>
</dbReference>
<accession>A0A135L3I7</accession>
<protein>
    <submittedName>
        <fullName evidence="2">RNA-binding protein</fullName>
    </submittedName>
</protein>
<dbReference type="SUPFAM" id="SSF64376">
    <property type="entry name" value="YlxR-like"/>
    <property type="match status" value="1"/>
</dbReference>
<gene>
    <name evidence="2" type="ORF">U473_04900</name>
</gene>
<dbReference type="InterPro" id="IPR037465">
    <property type="entry name" value="YlxR"/>
</dbReference>
<dbReference type="PANTHER" id="PTHR34215">
    <property type="entry name" value="BLL0784 PROTEIN"/>
    <property type="match status" value="1"/>
</dbReference>
<dbReference type="AlphaFoldDB" id="A0A135L3I7"/>